<feature type="domain" description="Beta-lactamase-related" evidence="2">
    <location>
        <begin position="551"/>
        <end position="703"/>
    </location>
</feature>
<dbReference type="InterPro" id="IPR004147">
    <property type="entry name" value="ABC1_dom"/>
</dbReference>
<reference evidence="4" key="2">
    <citation type="submission" date="2021-05" db="EMBL/GenBank/DDBJ databases">
        <authorList>
            <person name="Pain A."/>
        </authorList>
    </citation>
    <scope>NUCLEOTIDE SEQUENCE</scope>
    <source>
        <strain evidence="4">1802A</strain>
    </source>
</reference>
<evidence type="ECO:0000313" key="5">
    <source>
        <dbReference type="Proteomes" id="UP001195914"/>
    </source>
</evidence>
<dbReference type="InterPro" id="IPR051130">
    <property type="entry name" value="Mito_struct-func_regulator"/>
</dbReference>
<evidence type="ECO:0000256" key="1">
    <source>
        <dbReference type="SAM" id="MobiDB-lite"/>
    </source>
</evidence>
<accession>A0AAD9G7H7</accession>
<dbReference type="Proteomes" id="UP001195914">
    <property type="component" value="Unassembled WGS sequence"/>
</dbReference>
<dbReference type="Pfam" id="PF00144">
    <property type="entry name" value="Beta-lactamase"/>
    <property type="match status" value="1"/>
</dbReference>
<proteinExistence type="predicted"/>
<dbReference type="PANTHER" id="PTHR43173:SF3">
    <property type="entry name" value="ABC1 FAMILY PROTEIN"/>
    <property type="match status" value="1"/>
</dbReference>
<dbReference type="Gene3D" id="3.40.710.10">
    <property type="entry name" value="DD-peptidase/beta-lactamase superfamily"/>
    <property type="match status" value="1"/>
</dbReference>
<sequence length="1323" mass="148063">MAAAEGVKPEAGKSSLQRSMDIFWAISNLSMEWNKKLLMSSFVKIDNPDEYWNDMHEKMAASIVDSIKNLKGCWIKLGQMLSTKPGMLPKCYIDAFCQLQDGMGHSDFIEIIDTLEEEIGYMDDVFMNFDSIPLASASIAQVHKAKLFDGQVVAIKVQHKCSEQNLKNDLEILKLLTWVMLRVSKYKKMCHSVEEYSRAALKELDFRLEAASCMRGARDAKKAGIAVLVPKIIEKYSSKRVITMEFFKLHKLTDVEFVKKNNIDATAILYDINDFAFYQVLVSGHFHGDPHPGNLQLTRNSVDDKYYPVLLDWGMSQTLTTNERLGFCRLTKAVCMGDTIGSVTGFNEAGFDLTKQKVFHYERFLESLFSIFASDFNKVMDVCSEETGEYASEEIATYEVQFHYKGKEFMKEFIANSPNFFPLVLKILSEYRNYGTILNIRVPFLQVLFKNSTFALYEAYYLPISEFLISGARKAMLLRKAKRIKHVLAGDCIEATEEQIIGTVLSQPMDSTESSAKLSSPVNFHRPTSLLESRISSLLHHLSKDNGLVIAVQAAVMRNGKVEAEVAHGIIGKFEYRPINTTALFQIGSIMSCLLTTAVLNLDMHEKLKLDDPISKHWPEFGKNGKESITIRDMLNHSSGLILPYPRILLVENLDYEVMVKEMEDAYLYKDFEGQTSYAYMYYGWIIAEVIRRVSGKPAEEYILEMANNVNVPLKQMVFPSVSMVNEEPQDKAKEDGDSEQSQTPEDNNNNTMESSLKQESMIDIPLDDELTKPNANVDDVSPEPSATSDITVVPQPAVEESSNPKILFIPLDDVNDDSPQMNCTTNNATDPITSPDSSDAKSQSHVWKTDFSGLVPPISNASGAVSSEETSKDETINGEALEHKGSILIDGKEIQIDKLVVPEQFMKESASIESSLSHSQGALIGDNIGSDSMTNNASVSATGEHSDELSANQQDSTIGDEGAGTVDLHRLVMGMEDFLTLTPRSDPPPNLEEHLENANVKTLVKHRSMVERLIRHLSSTKHGDEEAKGASHNCCCTPTAGEKGNVYQRCLCPSENCPTENRFVRKHREPLVDLDKVDMANAEKFIDMPISKGTNGVYDPVLVSAKDVVTDEEELEHCVAPEYNKLTQTRLRKFIIKNAQKKRVVHHSNFDVVNYGCIIIDPLALEYPLAYKKSVPFMNGRATAMALTRFFHSIMEEKLISQAMMAEALNTVAIDRTPLTKVFTALHTPAWGLGFQRFYLKRRIDGEIFVGLGSADISGSLSLMVPKLNLVVTVLLSNVQRPDVSQEVFRLILCHYGFDLINSNIHIGDPTLLYRLLATITV</sequence>
<reference evidence="4" key="1">
    <citation type="journal article" date="2014" name="Nucleic Acids Res.">
        <title>The evolutionary dynamics of variant antigen genes in Babesia reveal a history of genomic innovation underlying host-parasite interaction.</title>
        <authorList>
            <person name="Jackson A.P."/>
            <person name="Otto T.D."/>
            <person name="Darby A."/>
            <person name="Ramaprasad A."/>
            <person name="Xia D."/>
            <person name="Echaide I.E."/>
            <person name="Farber M."/>
            <person name="Gahlot S."/>
            <person name="Gamble J."/>
            <person name="Gupta D."/>
            <person name="Gupta Y."/>
            <person name="Jackson L."/>
            <person name="Malandrin L."/>
            <person name="Malas T.B."/>
            <person name="Moussa E."/>
            <person name="Nair M."/>
            <person name="Reid A.J."/>
            <person name="Sanders M."/>
            <person name="Sharma J."/>
            <person name="Tracey A."/>
            <person name="Quail M.A."/>
            <person name="Weir W."/>
            <person name="Wastling J.M."/>
            <person name="Hall N."/>
            <person name="Willadsen P."/>
            <person name="Lingelbach K."/>
            <person name="Shiels B."/>
            <person name="Tait A."/>
            <person name="Berriman M."/>
            <person name="Allred D.R."/>
            <person name="Pain A."/>
        </authorList>
    </citation>
    <scope>NUCLEOTIDE SEQUENCE</scope>
    <source>
        <strain evidence="4">1802A</strain>
    </source>
</reference>
<dbReference type="SUPFAM" id="SSF56601">
    <property type="entry name" value="beta-lactamase/transpeptidase-like"/>
    <property type="match status" value="2"/>
</dbReference>
<evidence type="ECO:0000259" key="2">
    <source>
        <dbReference type="Pfam" id="PF00144"/>
    </source>
</evidence>
<feature type="region of interest" description="Disordered" evidence="1">
    <location>
        <begin position="924"/>
        <end position="963"/>
    </location>
</feature>
<feature type="region of interest" description="Disordered" evidence="1">
    <location>
        <begin position="770"/>
        <end position="802"/>
    </location>
</feature>
<gene>
    <name evidence="4" type="ORF">X943_002917</name>
</gene>
<evidence type="ECO:0000259" key="3">
    <source>
        <dbReference type="Pfam" id="PF03109"/>
    </source>
</evidence>
<dbReference type="InterPro" id="IPR001466">
    <property type="entry name" value="Beta-lactam-related"/>
</dbReference>
<keyword evidence="5" id="KW-1185">Reference proteome</keyword>
<comment type="caution">
    <text evidence="4">The sequence shown here is derived from an EMBL/GenBank/DDBJ whole genome shotgun (WGS) entry which is preliminary data.</text>
</comment>
<dbReference type="SUPFAM" id="SSF56112">
    <property type="entry name" value="Protein kinase-like (PK-like)"/>
    <property type="match status" value="1"/>
</dbReference>
<protein>
    <submittedName>
        <fullName evidence="4">Beta-lactamase family protein</fullName>
    </submittedName>
</protein>
<dbReference type="PANTHER" id="PTHR43173">
    <property type="entry name" value="ABC1 FAMILY PROTEIN"/>
    <property type="match status" value="1"/>
</dbReference>
<feature type="domain" description="ABC1 atypical kinase-like" evidence="3">
    <location>
        <begin position="99"/>
        <end position="339"/>
    </location>
</feature>
<dbReference type="EMBL" id="JAHBMH010000073">
    <property type="protein sequence ID" value="KAK1933266.1"/>
    <property type="molecule type" value="Genomic_DNA"/>
</dbReference>
<dbReference type="Pfam" id="PF03109">
    <property type="entry name" value="ABC1"/>
    <property type="match status" value="1"/>
</dbReference>
<feature type="compositionally biased region" description="Polar residues" evidence="1">
    <location>
        <begin position="740"/>
        <end position="756"/>
    </location>
</feature>
<dbReference type="CDD" id="cd05121">
    <property type="entry name" value="ABC1_ADCK3-like"/>
    <property type="match status" value="1"/>
</dbReference>
<feature type="region of interest" description="Disordered" evidence="1">
    <location>
        <begin position="726"/>
        <end position="756"/>
    </location>
</feature>
<dbReference type="InterPro" id="IPR011009">
    <property type="entry name" value="Kinase-like_dom_sf"/>
</dbReference>
<evidence type="ECO:0000313" key="4">
    <source>
        <dbReference type="EMBL" id="KAK1933266.1"/>
    </source>
</evidence>
<dbReference type="InterPro" id="IPR012338">
    <property type="entry name" value="Beta-lactam/transpept-like"/>
</dbReference>
<name>A0AAD9G7H7_BABDI</name>
<feature type="compositionally biased region" description="Polar residues" evidence="1">
    <location>
        <begin position="930"/>
        <end position="958"/>
    </location>
</feature>
<organism evidence="4 5">
    <name type="scientific">Babesia divergens</name>
    <dbReference type="NCBI Taxonomy" id="32595"/>
    <lineage>
        <taxon>Eukaryota</taxon>
        <taxon>Sar</taxon>
        <taxon>Alveolata</taxon>
        <taxon>Apicomplexa</taxon>
        <taxon>Aconoidasida</taxon>
        <taxon>Piroplasmida</taxon>
        <taxon>Babesiidae</taxon>
        <taxon>Babesia</taxon>
    </lineage>
</organism>